<organism evidence="6 7">
    <name type="scientific">Methanospirillum hungatei JF-1 (strain ATCC 27890 / DSM 864 / NBRC 100397 / JF-1)</name>
    <dbReference type="NCBI Taxonomy" id="323259"/>
    <lineage>
        <taxon>Archaea</taxon>
        <taxon>Methanobacteriati</taxon>
        <taxon>Methanobacteriota</taxon>
        <taxon>Stenosarchaea group</taxon>
        <taxon>Methanomicrobia</taxon>
        <taxon>Methanomicrobiales</taxon>
        <taxon>Methanospirillaceae</taxon>
        <taxon>Methanospirillum</taxon>
    </lineage>
</organism>
<dbReference type="PANTHER" id="PTHR34139:SF1">
    <property type="entry name" value="RNASE MJ1380-RELATED"/>
    <property type="match status" value="1"/>
</dbReference>
<gene>
    <name evidence="6" type="ordered locus">Mhun_2706</name>
</gene>
<dbReference type="GO" id="GO:0016787">
    <property type="term" value="F:hydrolase activity"/>
    <property type="evidence" value="ECO:0007669"/>
    <property type="project" value="UniProtKB-KW"/>
</dbReference>
<dbReference type="KEGG" id="mhu:Mhun_2706"/>
<evidence type="ECO:0000256" key="5">
    <source>
        <dbReference type="ARBA" id="ARBA00022801"/>
    </source>
</evidence>
<dbReference type="GO" id="GO:0110001">
    <property type="term" value="C:toxin-antitoxin complex"/>
    <property type="evidence" value="ECO:0007669"/>
    <property type="project" value="InterPro"/>
</dbReference>
<dbReference type="HOGENOM" id="CLU_142825_4_0_2"/>
<dbReference type="PANTHER" id="PTHR34139">
    <property type="entry name" value="UPF0331 PROTEIN MJ0127"/>
    <property type="match status" value="1"/>
</dbReference>
<dbReference type="GO" id="GO:0004540">
    <property type="term" value="F:RNA nuclease activity"/>
    <property type="evidence" value="ECO:0007669"/>
    <property type="project" value="InterPro"/>
</dbReference>
<accession>Q2FTE1</accession>
<evidence type="ECO:0000313" key="6">
    <source>
        <dbReference type="EMBL" id="ABD42401.1"/>
    </source>
</evidence>
<dbReference type="GO" id="GO:0000166">
    <property type="term" value="F:nucleotide binding"/>
    <property type="evidence" value="ECO:0007669"/>
    <property type="project" value="UniProtKB-KW"/>
</dbReference>
<dbReference type="Proteomes" id="UP000001941">
    <property type="component" value="Chromosome"/>
</dbReference>
<keyword evidence="3" id="KW-0540">Nuclease</keyword>
<keyword evidence="1" id="KW-0597">Phosphoprotein</keyword>
<evidence type="ECO:0000256" key="1">
    <source>
        <dbReference type="ARBA" id="ARBA00022553"/>
    </source>
</evidence>
<dbReference type="InterPro" id="IPR051813">
    <property type="entry name" value="HepT_RNase_toxin"/>
</dbReference>
<evidence type="ECO:0000256" key="3">
    <source>
        <dbReference type="ARBA" id="ARBA00022722"/>
    </source>
</evidence>
<dbReference type="EnsemblBacteria" id="ABD42401">
    <property type="protein sequence ID" value="ABD42401"/>
    <property type="gene ID" value="Mhun_2706"/>
</dbReference>
<dbReference type="AlphaFoldDB" id="Q2FTE1"/>
<evidence type="ECO:0000256" key="2">
    <source>
        <dbReference type="ARBA" id="ARBA00022649"/>
    </source>
</evidence>
<dbReference type="STRING" id="323259.Mhun_2706"/>
<dbReference type="Pfam" id="PF01934">
    <property type="entry name" value="HepT-like"/>
    <property type="match status" value="1"/>
</dbReference>
<evidence type="ECO:0000256" key="4">
    <source>
        <dbReference type="ARBA" id="ARBA00022741"/>
    </source>
</evidence>
<dbReference type="EMBL" id="CP000254">
    <property type="protein sequence ID" value="ABD42401.1"/>
    <property type="molecule type" value="Genomic_DNA"/>
</dbReference>
<sequence length="86" mass="10450">MMNILKKIREYTKDGYEYFLSDDKTQDAVIRKLQILAETTQRLSDHIKNRNHNIPWQDIACLRNILVHQYTEVNVTRNRKSWQQLF</sequence>
<keyword evidence="5" id="KW-0378">Hydrolase</keyword>
<evidence type="ECO:0000313" key="7">
    <source>
        <dbReference type="Proteomes" id="UP000001941"/>
    </source>
</evidence>
<protein>
    <recommendedName>
        <fullName evidence="8">DUF86 domain-containing protein</fullName>
    </recommendedName>
</protein>
<reference evidence="7" key="1">
    <citation type="journal article" date="2016" name="Stand. Genomic Sci.">
        <title>Complete genome sequence of Methanospirillum hungatei type strain JF1.</title>
        <authorList>
            <person name="Gunsalus R.P."/>
            <person name="Cook L.E."/>
            <person name="Crable B."/>
            <person name="Rohlin L."/>
            <person name="McDonald E."/>
            <person name="Mouttaki H."/>
            <person name="Sieber J.R."/>
            <person name="Poweleit N."/>
            <person name="Zhou H."/>
            <person name="Lapidus A.L."/>
            <person name="Daligault H.E."/>
            <person name="Land M."/>
            <person name="Gilna P."/>
            <person name="Ivanova N."/>
            <person name="Kyrpides N."/>
            <person name="Culley D.E."/>
            <person name="McInerney M.J."/>
        </authorList>
    </citation>
    <scope>NUCLEOTIDE SEQUENCE [LARGE SCALE GENOMIC DNA]</scope>
    <source>
        <strain evidence="7">ATCC 27890 / DSM 864 / NBRC 100397 / JF-1</strain>
    </source>
</reference>
<keyword evidence="4" id="KW-0547">Nucleotide-binding</keyword>
<dbReference type="InterPro" id="IPR008201">
    <property type="entry name" value="HepT-like"/>
</dbReference>
<name>Q2FTE1_METHJ</name>
<evidence type="ECO:0008006" key="8">
    <source>
        <dbReference type="Google" id="ProtNLM"/>
    </source>
</evidence>
<dbReference type="eggNOG" id="arCOG05024">
    <property type="taxonomic scope" value="Archaea"/>
</dbReference>
<proteinExistence type="predicted"/>
<keyword evidence="2" id="KW-1277">Toxin-antitoxin system</keyword>
<dbReference type="InParanoid" id="Q2FTE1"/>
<keyword evidence="7" id="KW-1185">Reference proteome</keyword>